<evidence type="ECO:0000256" key="1">
    <source>
        <dbReference type="SAM" id="MobiDB-lite"/>
    </source>
</evidence>
<dbReference type="EMBL" id="JAKOGI010000129">
    <property type="protein sequence ID" value="KAJ8443007.1"/>
    <property type="molecule type" value="Genomic_DNA"/>
</dbReference>
<feature type="compositionally biased region" description="Polar residues" evidence="1">
    <location>
        <begin position="257"/>
        <end position="276"/>
    </location>
</feature>
<keyword evidence="3" id="KW-1185">Reference proteome</keyword>
<dbReference type="AlphaFoldDB" id="A0A9Q1QI29"/>
<organism evidence="2 3">
    <name type="scientific">Carnegiea gigantea</name>
    <dbReference type="NCBI Taxonomy" id="171969"/>
    <lineage>
        <taxon>Eukaryota</taxon>
        <taxon>Viridiplantae</taxon>
        <taxon>Streptophyta</taxon>
        <taxon>Embryophyta</taxon>
        <taxon>Tracheophyta</taxon>
        <taxon>Spermatophyta</taxon>
        <taxon>Magnoliopsida</taxon>
        <taxon>eudicotyledons</taxon>
        <taxon>Gunneridae</taxon>
        <taxon>Pentapetalae</taxon>
        <taxon>Caryophyllales</taxon>
        <taxon>Cactineae</taxon>
        <taxon>Cactaceae</taxon>
        <taxon>Cactoideae</taxon>
        <taxon>Echinocereeae</taxon>
        <taxon>Carnegiea</taxon>
    </lineage>
</organism>
<comment type="caution">
    <text evidence="2">The sequence shown here is derived from an EMBL/GenBank/DDBJ whole genome shotgun (WGS) entry which is preliminary data.</text>
</comment>
<accession>A0A9Q1QI29</accession>
<evidence type="ECO:0000313" key="2">
    <source>
        <dbReference type="EMBL" id="KAJ8443007.1"/>
    </source>
</evidence>
<evidence type="ECO:0000313" key="3">
    <source>
        <dbReference type="Proteomes" id="UP001153076"/>
    </source>
</evidence>
<sequence>MAMVIEPQLTTTERFKKFHVNAREEINAARIVQNAQSFNLGAIAQSLSQSRDDTTITDNHLSGFIMFIEVVSYEGTGYPKNEELTDSNPILTISSGKGMVGSQALELTKYRIANPCCLGGSSLVPLPRPSKSGPEVLGIIFRMGRGSSTRGWQAQQLIESNKMHFMGVVKQPKVDIPSNFIKFVGKVNNQGTHKLPNKPFRDVTGMFGIHKNNVILVKHMGDRKVTSGRLGLASGGGGGLQMLLGGHGDERDEVEQSQKCPSIFQPKSTQITGKDT</sequence>
<reference evidence="2" key="1">
    <citation type="submission" date="2022-04" db="EMBL/GenBank/DDBJ databases">
        <title>Carnegiea gigantea Genome sequencing and assembly v2.</title>
        <authorList>
            <person name="Copetti D."/>
            <person name="Sanderson M.J."/>
            <person name="Burquez A."/>
            <person name="Wojciechowski M.F."/>
        </authorList>
    </citation>
    <scope>NUCLEOTIDE SEQUENCE</scope>
    <source>
        <strain evidence="2">SGP5-SGP5p</strain>
        <tissue evidence="2">Aerial part</tissue>
    </source>
</reference>
<protein>
    <submittedName>
        <fullName evidence="2">Uncharacterized protein</fullName>
    </submittedName>
</protein>
<dbReference type="Proteomes" id="UP001153076">
    <property type="component" value="Unassembled WGS sequence"/>
</dbReference>
<gene>
    <name evidence="2" type="ORF">Cgig2_028230</name>
</gene>
<feature type="region of interest" description="Disordered" evidence="1">
    <location>
        <begin position="249"/>
        <end position="276"/>
    </location>
</feature>
<proteinExistence type="predicted"/>
<name>A0A9Q1QI29_9CARY</name>